<comment type="caution">
    <text evidence="2">The sequence shown here is derived from an EMBL/GenBank/DDBJ whole genome shotgun (WGS) entry which is preliminary data.</text>
</comment>
<feature type="domain" description="AbiEi antitoxin N-terminal" evidence="1">
    <location>
        <begin position="10"/>
        <end position="52"/>
    </location>
</feature>
<dbReference type="AlphaFoldDB" id="A0A1X1Z0J8"/>
<keyword evidence="3" id="KW-1185">Reference proteome</keyword>
<dbReference type="STRING" id="153971.AWC19_22025"/>
<proteinExistence type="predicted"/>
<dbReference type="Pfam" id="PF13338">
    <property type="entry name" value="AbiEi_4"/>
    <property type="match status" value="1"/>
</dbReference>
<name>A0A1X1Z0J8_9MYCO</name>
<protein>
    <recommendedName>
        <fullName evidence="1">AbiEi antitoxin N-terminal domain-containing protein</fullName>
    </recommendedName>
</protein>
<dbReference type="EMBL" id="LQPJ01000153">
    <property type="protein sequence ID" value="ORW16741.1"/>
    <property type="molecule type" value="Genomic_DNA"/>
</dbReference>
<evidence type="ECO:0000259" key="1">
    <source>
        <dbReference type="Pfam" id="PF13338"/>
    </source>
</evidence>
<reference evidence="2 3" key="1">
    <citation type="submission" date="2016-01" db="EMBL/GenBank/DDBJ databases">
        <title>The new phylogeny of the genus Mycobacterium.</title>
        <authorList>
            <person name="Tarcisio F."/>
            <person name="Conor M."/>
            <person name="Antonella G."/>
            <person name="Elisabetta G."/>
            <person name="Giulia F.S."/>
            <person name="Sara T."/>
            <person name="Anna F."/>
            <person name="Clotilde B."/>
            <person name="Roberto B."/>
            <person name="Veronica D.S."/>
            <person name="Fabio R."/>
            <person name="Monica P."/>
            <person name="Olivier J."/>
            <person name="Enrico T."/>
            <person name="Nicola S."/>
        </authorList>
    </citation>
    <scope>NUCLEOTIDE SEQUENCE [LARGE SCALE GENOMIC DNA]</scope>
    <source>
        <strain evidence="2 3">DSM 44572</strain>
    </source>
</reference>
<dbReference type="Proteomes" id="UP000193529">
    <property type="component" value="Unassembled WGS sequence"/>
</dbReference>
<evidence type="ECO:0000313" key="3">
    <source>
        <dbReference type="Proteomes" id="UP000193529"/>
    </source>
</evidence>
<evidence type="ECO:0000313" key="2">
    <source>
        <dbReference type="EMBL" id="ORW16741.1"/>
    </source>
</evidence>
<sequence length="188" mass="20707">MMTYRQDLWEIAAENHGIFTTQQAEDAGVPGVEVRKLAARGALTRVGHGVYRHVGVPADKWTELAATLARVGEDAFLEGDTVLAMFNLALVNPPKIFIGTPHRRRTAPPPHTVVTFRPRTTEDDLTTYEGLRCVTVRRALLDGVPHLLGERVLQAVAEAQRRELIDERDAAEIRGAIAAQDRLLTQAG</sequence>
<dbReference type="InterPro" id="IPR025159">
    <property type="entry name" value="AbiEi_N"/>
</dbReference>
<accession>A0A1X1Z0J8</accession>
<gene>
    <name evidence="2" type="ORF">AWC19_22025</name>
</gene>
<organism evidence="2 3">
    <name type="scientific">Mycobacterium palustre</name>
    <dbReference type="NCBI Taxonomy" id="153971"/>
    <lineage>
        <taxon>Bacteria</taxon>
        <taxon>Bacillati</taxon>
        <taxon>Actinomycetota</taxon>
        <taxon>Actinomycetes</taxon>
        <taxon>Mycobacteriales</taxon>
        <taxon>Mycobacteriaceae</taxon>
        <taxon>Mycobacterium</taxon>
        <taxon>Mycobacterium simiae complex</taxon>
    </lineage>
</organism>